<protein>
    <submittedName>
        <fullName evidence="1">Uncharacterized protein</fullName>
    </submittedName>
</protein>
<dbReference type="EMBL" id="CP002656">
    <property type="protein sequence ID" value="AEB95910.1"/>
    <property type="molecule type" value="Genomic_DNA"/>
</dbReference>
<dbReference type="Proteomes" id="UP000007812">
    <property type="component" value="Chromosome"/>
</dbReference>
<proteinExistence type="predicted"/>
<dbReference type="HOGENOM" id="CLU_3227787_0_0_2"/>
<gene>
    <name evidence="1" type="ordered locus">Mcup_1808</name>
</gene>
<evidence type="ECO:0000313" key="2">
    <source>
        <dbReference type="Proteomes" id="UP000007812"/>
    </source>
</evidence>
<evidence type="ECO:0000313" key="1">
    <source>
        <dbReference type="EMBL" id="AEB95910.1"/>
    </source>
</evidence>
<reference evidence="1 2" key="1">
    <citation type="journal article" date="2011" name="J. Bacteriol.">
        <title>Complete genome sequence of Metallosphaera cuprina, a metal sulfide-oxidizing archaeon from a hot spring.</title>
        <authorList>
            <person name="Liu L.J."/>
            <person name="You X.Y."/>
            <person name="Zheng H."/>
            <person name="Wang S."/>
            <person name="Jiang C.Y."/>
            <person name="Liu S.J."/>
        </authorList>
    </citation>
    <scope>NUCLEOTIDE SEQUENCE [LARGE SCALE GENOMIC DNA]</scope>
    <source>
        <strain evidence="1 2">Ar-4</strain>
    </source>
</reference>
<organism evidence="1 2">
    <name type="scientific">Metallosphaera cuprina (strain Ar-4)</name>
    <dbReference type="NCBI Taxonomy" id="1006006"/>
    <lineage>
        <taxon>Archaea</taxon>
        <taxon>Thermoproteota</taxon>
        <taxon>Thermoprotei</taxon>
        <taxon>Sulfolobales</taxon>
        <taxon>Sulfolobaceae</taxon>
        <taxon>Metallosphaera</taxon>
    </lineage>
</organism>
<accession>F4G0V1</accession>
<sequence length="43" mass="4680">MFKSNAVAKIKVNAINAAESLTLSTLDHENCPFKNINSSHAHI</sequence>
<name>F4G0V1_METCR</name>
<dbReference type="AlphaFoldDB" id="F4G0V1"/>
<dbReference type="PATRIC" id="fig|1006006.8.peg.1814"/>
<dbReference type="KEGG" id="mcn:Mcup_1808"/>
<keyword evidence="2" id="KW-1185">Reference proteome</keyword>